<dbReference type="EMBL" id="LXQA010718156">
    <property type="protein sequence ID" value="MCI67500.1"/>
    <property type="molecule type" value="Genomic_DNA"/>
</dbReference>
<keyword evidence="2" id="KW-1185">Reference proteome</keyword>
<protein>
    <submittedName>
        <fullName evidence="1">Uncharacterized protein</fullName>
    </submittedName>
</protein>
<accession>A0A392U4P1</accession>
<feature type="non-terminal residue" evidence="1">
    <location>
        <position position="60"/>
    </location>
</feature>
<evidence type="ECO:0000313" key="1">
    <source>
        <dbReference type="EMBL" id="MCI67500.1"/>
    </source>
</evidence>
<comment type="caution">
    <text evidence="1">The sequence shown here is derived from an EMBL/GenBank/DDBJ whole genome shotgun (WGS) entry which is preliminary data.</text>
</comment>
<reference evidence="1 2" key="1">
    <citation type="journal article" date="2018" name="Front. Plant Sci.">
        <title>Red Clover (Trifolium pratense) and Zigzag Clover (T. medium) - A Picture of Genomic Similarities and Differences.</title>
        <authorList>
            <person name="Dluhosova J."/>
            <person name="Istvanek J."/>
            <person name="Nedelnik J."/>
            <person name="Repkova J."/>
        </authorList>
    </citation>
    <scope>NUCLEOTIDE SEQUENCE [LARGE SCALE GENOMIC DNA]</scope>
    <source>
        <strain evidence="2">cv. 10/8</strain>
        <tissue evidence="1">Leaf</tissue>
    </source>
</reference>
<sequence length="60" mass="6811">MKLTEIVAYIRIKYAVEIPACRAFKARQIARQLVEGDSSKQYSLLWSYSAELKRASSGNT</sequence>
<proteinExistence type="predicted"/>
<organism evidence="1 2">
    <name type="scientific">Trifolium medium</name>
    <dbReference type="NCBI Taxonomy" id="97028"/>
    <lineage>
        <taxon>Eukaryota</taxon>
        <taxon>Viridiplantae</taxon>
        <taxon>Streptophyta</taxon>
        <taxon>Embryophyta</taxon>
        <taxon>Tracheophyta</taxon>
        <taxon>Spermatophyta</taxon>
        <taxon>Magnoliopsida</taxon>
        <taxon>eudicotyledons</taxon>
        <taxon>Gunneridae</taxon>
        <taxon>Pentapetalae</taxon>
        <taxon>rosids</taxon>
        <taxon>fabids</taxon>
        <taxon>Fabales</taxon>
        <taxon>Fabaceae</taxon>
        <taxon>Papilionoideae</taxon>
        <taxon>50 kb inversion clade</taxon>
        <taxon>NPAAA clade</taxon>
        <taxon>Hologalegina</taxon>
        <taxon>IRL clade</taxon>
        <taxon>Trifolieae</taxon>
        <taxon>Trifolium</taxon>
    </lineage>
</organism>
<dbReference type="AlphaFoldDB" id="A0A392U4P1"/>
<evidence type="ECO:0000313" key="2">
    <source>
        <dbReference type="Proteomes" id="UP000265520"/>
    </source>
</evidence>
<name>A0A392U4P1_9FABA</name>
<dbReference type="Proteomes" id="UP000265520">
    <property type="component" value="Unassembled WGS sequence"/>
</dbReference>